<organism evidence="1 2">
    <name type="scientific">Holotrichia oblita</name>
    <name type="common">Chafer beetle</name>
    <dbReference type="NCBI Taxonomy" id="644536"/>
    <lineage>
        <taxon>Eukaryota</taxon>
        <taxon>Metazoa</taxon>
        <taxon>Ecdysozoa</taxon>
        <taxon>Arthropoda</taxon>
        <taxon>Hexapoda</taxon>
        <taxon>Insecta</taxon>
        <taxon>Pterygota</taxon>
        <taxon>Neoptera</taxon>
        <taxon>Endopterygota</taxon>
        <taxon>Coleoptera</taxon>
        <taxon>Polyphaga</taxon>
        <taxon>Scarabaeiformia</taxon>
        <taxon>Scarabaeidae</taxon>
        <taxon>Melolonthinae</taxon>
        <taxon>Holotrichia</taxon>
    </lineage>
</organism>
<sequence>MSYSSLSFIAMQKVESMMNSSPAILKRIDNIIKSDEDKRLYRGLLLFNNMKVLLVSDPATDKSAAALHVNVGYMSDPDNIPGLAHFCEHMLFLGTKKYPDENDYHKFLSEHGGSSNASTTTDHTNYYFDVAPNHLKEALDRFSQFFKAPLFTESATSRELNAVHSEHEKNLTSDIWRMDQLDKHTANSQHPYHKFGTGILSVIIPLLFLLFYISPGNKYTLDISQKENGVNVREALLKFHSTWYSSNIMSLAVLGKGTLLHISLVIDSQTSGLKLKLYVD</sequence>
<dbReference type="Proteomes" id="UP001056778">
    <property type="component" value="Chromosome 7"/>
</dbReference>
<accession>A0ACB9ST28</accession>
<evidence type="ECO:0000313" key="2">
    <source>
        <dbReference type="Proteomes" id="UP001056778"/>
    </source>
</evidence>
<comment type="caution">
    <text evidence="1">The sequence shown here is derived from an EMBL/GenBank/DDBJ whole genome shotgun (WGS) entry which is preliminary data.</text>
</comment>
<keyword evidence="2" id="KW-1185">Reference proteome</keyword>
<dbReference type="EMBL" id="CM043021">
    <property type="protein sequence ID" value="KAI4457923.1"/>
    <property type="molecule type" value="Genomic_DNA"/>
</dbReference>
<name>A0ACB9ST28_HOLOL</name>
<reference evidence="1" key="1">
    <citation type="submission" date="2022-04" db="EMBL/GenBank/DDBJ databases">
        <title>Chromosome-scale genome assembly of Holotrichia oblita Faldermann.</title>
        <authorList>
            <person name="Rongchong L."/>
        </authorList>
    </citation>
    <scope>NUCLEOTIDE SEQUENCE</scope>
    <source>
        <strain evidence="1">81SQS9</strain>
    </source>
</reference>
<evidence type="ECO:0000313" key="1">
    <source>
        <dbReference type="EMBL" id="KAI4457923.1"/>
    </source>
</evidence>
<proteinExistence type="predicted"/>
<protein>
    <submittedName>
        <fullName evidence="1">Nardilysin</fullName>
    </submittedName>
</protein>
<gene>
    <name evidence="1" type="ORF">MML48_7g00008551</name>
</gene>